<protein>
    <submittedName>
        <fullName evidence="3">Uncharacterized protein</fullName>
    </submittedName>
</protein>
<dbReference type="Proteomes" id="UP000434957">
    <property type="component" value="Unassembled WGS sequence"/>
</dbReference>
<evidence type="ECO:0000313" key="4">
    <source>
        <dbReference type="Proteomes" id="UP000434957"/>
    </source>
</evidence>
<sequence>MSCQRGQTVIYYGDERYLSHAHLVRPRPSCAMNPDAVRALPLGQHAPGSSRKGKTLRTIQRVPCCSTGKCSGDRNCEWPELWSRHMNPHAAFLALVTRLSAEASEDHFHICKTEASMAPRTTQALEIFTERDHIRENVSILTYTQEEEVNDYFDAEWDEEDVIPTSRSRSASVESIWSSCSTPASFSVLGVCTTPTTQAKKVSPRRMSSPISMSPGEAPTERSLPKLPSMPHLFRPSELGIDLSSVIGDPRRAGASR</sequence>
<dbReference type="OrthoDB" id="154632at2759"/>
<reference evidence="3 4" key="1">
    <citation type="submission" date="2018-08" db="EMBL/GenBank/DDBJ databases">
        <title>Genomic investigation of the strawberry pathogen Phytophthora fragariae indicates pathogenicity is determined by transcriptional variation in three key races.</title>
        <authorList>
            <person name="Adams T.M."/>
            <person name="Armitage A.D."/>
            <person name="Sobczyk M.K."/>
            <person name="Bates H.J."/>
            <person name="Dunwell J.M."/>
            <person name="Nellist C.F."/>
            <person name="Harrison R.J."/>
        </authorList>
    </citation>
    <scope>NUCLEOTIDE SEQUENCE [LARGE SCALE GENOMIC DNA]</scope>
    <source>
        <strain evidence="2 5">SCRP324</strain>
        <strain evidence="3 4">SCRP333</strain>
    </source>
</reference>
<dbReference type="EMBL" id="QXFT01003332">
    <property type="protein sequence ID" value="KAE9286888.1"/>
    <property type="molecule type" value="Genomic_DNA"/>
</dbReference>
<evidence type="ECO:0000313" key="3">
    <source>
        <dbReference type="EMBL" id="KAE9286888.1"/>
    </source>
</evidence>
<name>A0A6A4C953_9STRA</name>
<dbReference type="EMBL" id="QXFU01000968">
    <property type="protein sequence ID" value="KAE9014708.1"/>
    <property type="molecule type" value="Genomic_DNA"/>
</dbReference>
<feature type="region of interest" description="Disordered" evidence="1">
    <location>
        <begin position="199"/>
        <end position="235"/>
    </location>
</feature>
<evidence type="ECO:0000313" key="2">
    <source>
        <dbReference type="EMBL" id="KAE9014708.1"/>
    </source>
</evidence>
<comment type="caution">
    <text evidence="3">The sequence shown here is derived from an EMBL/GenBank/DDBJ whole genome shotgun (WGS) entry which is preliminary data.</text>
</comment>
<accession>A0A6A4C953</accession>
<gene>
    <name evidence="2" type="ORF">PR002_g14143</name>
    <name evidence="3" type="ORF">PR003_g26197</name>
</gene>
<organism evidence="3 4">
    <name type="scientific">Phytophthora rubi</name>
    <dbReference type="NCBI Taxonomy" id="129364"/>
    <lineage>
        <taxon>Eukaryota</taxon>
        <taxon>Sar</taxon>
        <taxon>Stramenopiles</taxon>
        <taxon>Oomycota</taxon>
        <taxon>Peronosporomycetes</taxon>
        <taxon>Peronosporales</taxon>
        <taxon>Peronosporaceae</taxon>
        <taxon>Phytophthora</taxon>
    </lineage>
</organism>
<evidence type="ECO:0000256" key="1">
    <source>
        <dbReference type="SAM" id="MobiDB-lite"/>
    </source>
</evidence>
<dbReference type="Proteomes" id="UP000435112">
    <property type="component" value="Unassembled WGS sequence"/>
</dbReference>
<dbReference type="AlphaFoldDB" id="A0A6A4C953"/>
<feature type="compositionally biased region" description="Low complexity" evidence="1">
    <location>
        <begin position="205"/>
        <end position="215"/>
    </location>
</feature>
<proteinExistence type="predicted"/>
<evidence type="ECO:0000313" key="5">
    <source>
        <dbReference type="Proteomes" id="UP000435112"/>
    </source>
</evidence>
<keyword evidence="4" id="KW-1185">Reference proteome</keyword>